<accession>A0ABT4Q263</accession>
<sequence length="965" mass="106442">MGNKLKMTLFVSVLLTIPLAACNKDDAAGRVKSQTAAMPVKETAFEEKSAPPKPAPNLLASAASVTANQNPGEVSKLYDGSTNVGWKTNTAENVSGIVNVDFGSEKSFDKYSLMNLVGAASFNVQYSSDGNQWTDLPAEASAATNNIKLFDEVKARYVKLTVHGTASKMPVALGEFSLEMIKDIEAEKKNIERILDPEKYKLLDLQYSLRNDIVLLAGSSRALVNGRIVTIDPTNVSVKPVTKNGSTFVPVRFIAEALGANVGWNESTGVVEIKTAKKQTTLKLNEKTIVENGKSSKMDASVQIIEGTVMVPLKAVSVTFGKQIYTEKRGLIMIGDQVENRYDEAKDAEKITDVTNMIVLERPTPKKIMADFTANNPAMVHPRLFKTKDELEKILALKDTDKFYAESLKGVMGGANAKLTADIPLDGNPQFYRNITQMTAAYVFTKDERYANRLWDILEKKANQIAWGKESLELSYTAKAFAVAYDWMYDYWSDEQKQILSTAIREKCLKLYLDAYNGRPSSLANGVTGENNINTTGNSAAMMGALAIYETDPAFAADVIAHALRKVEKSIVQVQPEGAWGEGPYYWYYTVNSAIQFMSVLDSALGTNYGFSDMPGMSQTGYFIIYSNGPKGKFNFHDGTEDKSFTTYAELLWLAHKNKDAALGGMRKRVIMQTGGGTFEDLIWYDPEYADVNVNLPPDRVFARTESGGFNSAWNDPNSMYLGFKGGHNTETHGDLNIGTFVLDAGGERWVSQLGLDDYNLPGYWSYGPGGKRYKYYRKRAEGNNTLIVNPGPGEDMNPNAFAKIERFESSKGTAFSIIDTTQAYKGVSGSKRGFMMTCDRSRAIIQDEVHLNNNGEMWWFAHTKAKITISNDGRSAILKMNGKRMAVYLSGGKGLTFMQMPAAPLPTSPNPEMQNKNEGFVKLAIHGQAQKDYEFAVSFALLNNGEQSGGKNDTFVPLKEWIIK</sequence>
<reference evidence="4 5" key="1">
    <citation type="submission" date="2022-12" db="EMBL/GenBank/DDBJ databases">
        <title>Draft genome sequence of Paenibacillus sp. dW9.</title>
        <authorList>
            <person name="Choi E.-W."/>
            <person name="Kim D.-U."/>
        </authorList>
    </citation>
    <scope>NUCLEOTIDE SEQUENCE [LARGE SCALE GENOMIC DNA]</scope>
    <source>
        <strain evidence="5">dW9</strain>
    </source>
</reference>
<feature type="signal peptide" evidence="2">
    <location>
        <begin position="1"/>
        <end position="23"/>
    </location>
</feature>
<dbReference type="SUPFAM" id="SSF55383">
    <property type="entry name" value="Copper amine oxidase, domain N"/>
    <property type="match status" value="1"/>
</dbReference>
<dbReference type="SUPFAM" id="SSF49785">
    <property type="entry name" value="Galactose-binding domain-like"/>
    <property type="match status" value="1"/>
</dbReference>
<dbReference type="Pfam" id="PF16332">
    <property type="entry name" value="DUF4962"/>
    <property type="match status" value="1"/>
</dbReference>
<evidence type="ECO:0000256" key="1">
    <source>
        <dbReference type="ARBA" id="ARBA00004196"/>
    </source>
</evidence>
<dbReference type="InterPro" id="IPR000421">
    <property type="entry name" value="FA58C"/>
</dbReference>
<feature type="domain" description="F5/8 type C" evidence="3">
    <location>
        <begin position="37"/>
        <end position="181"/>
    </location>
</feature>
<dbReference type="Gene3D" id="1.50.10.100">
    <property type="entry name" value="Chondroitin AC/alginate lyase"/>
    <property type="match status" value="1"/>
</dbReference>
<comment type="caution">
    <text evidence="4">The sequence shown here is derived from an EMBL/GenBank/DDBJ whole genome shotgun (WGS) entry which is preliminary data.</text>
</comment>
<protein>
    <submittedName>
        <fullName evidence="4">Stalk domain-containing protein</fullName>
    </submittedName>
</protein>
<dbReference type="PANTHER" id="PTHR38045">
    <property type="entry name" value="CHROMOSOME 1, WHOLE GENOME SHOTGUN SEQUENCE"/>
    <property type="match status" value="1"/>
</dbReference>
<dbReference type="InterPro" id="IPR032518">
    <property type="entry name" value="HepII_N"/>
</dbReference>
<evidence type="ECO:0000313" key="4">
    <source>
        <dbReference type="EMBL" id="MCZ8510972.1"/>
    </source>
</evidence>
<dbReference type="InterPro" id="IPR012480">
    <property type="entry name" value="Hepar_II_III_C"/>
</dbReference>
<feature type="chain" id="PRO_5046271500" evidence="2">
    <location>
        <begin position="24"/>
        <end position="965"/>
    </location>
</feature>
<dbReference type="Gene3D" id="3.30.457.10">
    <property type="entry name" value="Copper amine oxidase-like, N-terminal domain"/>
    <property type="match status" value="1"/>
</dbReference>
<dbReference type="InterPro" id="IPR008979">
    <property type="entry name" value="Galactose-bd-like_sf"/>
</dbReference>
<dbReference type="PANTHER" id="PTHR38045:SF1">
    <property type="entry name" value="HEPARINASE II_III-LIKE PROTEIN"/>
    <property type="match status" value="1"/>
</dbReference>
<keyword evidence="2" id="KW-0732">Signal</keyword>
<dbReference type="RefSeq" id="WP_269879346.1">
    <property type="nucleotide sequence ID" value="NZ_JAQAGZ010000001.1"/>
</dbReference>
<dbReference type="InterPro" id="IPR012854">
    <property type="entry name" value="Cu_amine_oxidase-like_N"/>
</dbReference>
<evidence type="ECO:0000313" key="5">
    <source>
        <dbReference type="Proteomes" id="UP001527882"/>
    </source>
</evidence>
<evidence type="ECO:0000259" key="3">
    <source>
        <dbReference type="PROSITE" id="PS50022"/>
    </source>
</evidence>
<proteinExistence type="predicted"/>
<dbReference type="InterPro" id="IPR008929">
    <property type="entry name" value="Chondroitin_lyas"/>
</dbReference>
<dbReference type="EMBL" id="JAQAGZ010000001">
    <property type="protein sequence ID" value="MCZ8510972.1"/>
    <property type="molecule type" value="Genomic_DNA"/>
</dbReference>
<keyword evidence="5" id="KW-1185">Reference proteome</keyword>
<name>A0ABT4Q263_9BACL</name>
<gene>
    <name evidence="4" type="ORF">O9H85_00680</name>
</gene>
<evidence type="ECO:0000256" key="2">
    <source>
        <dbReference type="SAM" id="SignalP"/>
    </source>
</evidence>
<dbReference type="Gene3D" id="2.70.98.70">
    <property type="match status" value="1"/>
</dbReference>
<dbReference type="Pfam" id="PF07833">
    <property type="entry name" value="Cu_amine_oxidN1"/>
    <property type="match status" value="1"/>
</dbReference>
<dbReference type="SUPFAM" id="SSF48230">
    <property type="entry name" value="Chondroitin AC/alginate lyase"/>
    <property type="match status" value="1"/>
</dbReference>
<dbReference type="PROSITE" id="PS50022">
    <property type="entry name" value="FA58C_3"/>
    <property type="match status" value="1"/>
</dbReference>
<organism evidence="4 5">
    <name type="scientific">Paenibacillus gyeongsangnamensis</name>
    <dbReference type="NCBI Taxonomy" id="3388067"/>
    <lineage>
        <taxon>Bacteria</taxon>
        <taxon>Bacillati</taxon>
        <taxon>Bacillota</taxon>
        <taxon>Bacilli</taxon>
        <taxon>Bacillales</taxon>
        <taxon>Paenibacillaceae</taxon>
        <taxon>Paenibacillus</taxon>
    </lineage>
</organism>
<dbReference type="Pfam" id="PF00754">
    <property type="entry name" value="F5_F8_type_C"/>
    <property type="match status" value="1"/>
</dbReference>
<dbReference type="Pfam" id="PF07940">
    <property type="entry name" value="Hepar_II_III_C"/>
    <property type="match status" value="1"/>
</dbReference>
<dbReference type="Gene3D" id="2.60.120.260">
    <property type="entry name" value="Galactose-binding domain-like"/>
    <property type="match status" value="1"/>
</dbReference>
<dbReference type="InterPro" id="IPR036582">
    <property type="entry name" value="Mao_N_sf"/>
</dbReference>
<comment type="subcellular location">
    <subcellularLocation>
        <location evidence="1">Cell envelope</location>
    </subcellularLocation>
</comment>
<dbReference type="Proteomes" id="UP001527882">
    <property type="component" value="Unassembled WGS sequence"/>
</dbReference>